<comment type="caution">
    <text evidence="1">The sequence shown here is derived from an EMBL/GenBank/DDBJ whole genome shotgun (WGS) entry which is preliminary data.</text>
</comment>
<keyword evidence="2" id="KW-1185">Reference proteome</keyword>
<reference evidence="1 2" key="1">
    <citation type="submission" date="2019-06" db="EMBL/GenBank/DDBJ databases">
        <authorList>
            <person name="Jiang L."/>
        </authorList>
    </citation>
    <scope>NUCLEOTIDE SEQUENCE [LARGE SCALE GENOMIC DNA]</scope>
    <source>
        <strain evidence="1 2">YIM 48858</strain>
    </source>
</reference>
<protein>
    <submittedName>
        <fullName evidence="1">Uncharacterized protein</fullName>
    </submittedName>
</protein>
<proteinExistence type="predicted"/>
<gene>
    <name evidence="1" type="ORF">FHG71_14230</name>
</gene>
<sequence>MLIAQHPVPISLNWHARSAGDRFRLEAGALSLDALLDHGRVADGALLTAAHGRFLFDGAGAFVGLDAALGPLPDTSAASGLDAPFAIELKVSKSRDKDARHWSLQAWMTWSRLQIRDGADREVRQLADLEDAELGDLLSRTKHGHEYYEYHNLDVWLVHEAALDEQKRRVEETAHSYARAKANARRKKEGLFLGELRLAQAWREIAEHLRRLPYGCDVLDLTEDETTIAAFREWSRQQVDSVVDILAAQNRHRLACGMAPHGVELRGDQGPIGGWLREGDKAASARSAAV</sequence>
<dbReference type="RefSeq" id="WP_139082362.1">
    <property type="nucleotide sequence ID" value="NZ_VDFV01000023.1"/>
</dbReference>
<evidence type="ECO:0000313" key="1">
    <source>
        <dbReference type="EMBL" id="TNC68779.1"/>
    </source>
</evidence>
<accession>A0A5C4N9X7</accession>
<dbReference type="AlphaFoldDB" id="A0A5C4N9X7"/>
<name>A0A5C4N9X7_9RHOB</name>
<dbReference type="EMBL" id="VDFV01000023">
    <property type="protein sequence ID" value="TNC68779.1"/>
    <property type="molecule type" value="Genomic_DNA"/>
</dbReference>
<evidence type="ECO:0000313" key="2">
    <source>
        <dbReference type="Proteomes" id="UP000305709"/>
    </source>
</evidence>
<dbReference type="Proteomes" id="UP000305709">
    <property type="component" value="Unassembled WGS sequence"/>
</dbReference>
<organism evidence="1 2">
    <name type="scientific">Rubellimicrobium roseum</name>
    <dbReference type="NCBI Taxonomy" id="687525"/>
    <lineage>
        <taxon>Bacteria</taxon>
        <taxon>Pseudomonadati</taxon>
        <taxon>Pseudomonadota</taxon>
        <taxon>Alphaproteobacteria</taxon>
        <taxon>Rhodobacterales</taxon>
        <taxon>Roseobacteraceae</taxon>
        <taxon>Rubellimicrobium</taxon>
    </lineage>
</organism>